<gene>
    <name evidence="1" type="ORF">LCGC14_2085680</name>
</gene>
<dbReference type="EMBL" id="LAZR01025295">
    <property type="protein sequence ID" value="KKL72362.1"/>
    <property type="molecule type" value="Genomic_DNA"/>
</dbReference>
<reference evidence="1" key="1">
    <citation type="journal article" date="2015" name="Nature">
        <title>Complex archaea that bridge the gap between prokaryotes and eukaryotes.</title>
        <authorList>
            <person name="Spang A."/>
            <person name="Saw J.H."/>
            <person name="Jorgensen S.L."/>
            <person name="Zaremba-Niedzwiedzka K."/>
            <person name="Martijn J."/>
            <person name="Lind A.E."/>
            <person name="van Eijk R."/>
            <person name="Schleper C."/>
            <person name="Guy L."/>
            <person name="Ettema T.J."/>
        </authorList>
    </citation>
    <scope>NUCLEOTIDE SEQUENCE</scope>
</reference>
<dbReference type="AlphaFoldDB" id="A0A0F9HBA7"/>
<protein>
    <submittedName>
        <fullName evidence="1">Uncharacterized protein</fullName>
    </submittedName>
</protein>
<dbReference type="InterPro" id="IPR043519">
    <property type="entry name" value="NT_sf"/>
</dbReference>
<proteinExistence type="predicted"/>
<sequence length="184" mass="21089">MVLRYGDKARQTMTDKAFLNSLANDRIDIIQKLLDILSRGGIYYCVIGGLAVNAYVDPIVSLDLDIVVAAGELERLKEIAAPTFEIKEFEHSINFYSTGSDLRIQIQTDERYNDFISRASKRKMLGYDMYVASIEDVLQGKVWAYSDDSRRKSKRQKDLADIFRIIESYPHMIKQLPGNIKQII</sequence>
<name>A0A0F9HBA7_9ZZZZ</name>
<comment type="caution">
    <text evidence="1">The sequence shown here is derived from an EMBL/GenBank/DDBJ whole genome shotgun (WGS) entry which is preliminary data.</text>
</comment>
<evidence type="ECO:0000313" key="1">
    <source>
        <dbReference type="EMBL" id="KKL72362.1"/>
    </source>
</evidence>
<accession>A0A0F9HBA7</accession>
<dbReference type="SUPFAM" id="SSF81301">
    <property type="entry name" value="Nucleotidyltransferase"/>
    <property type="match status" value="1"/>
</dbReference>
<dbReference type="Gene3D" id="3.30.460.40">
    <property type="match status" value="1"/>
</dbReference>
<organism evidence="1">
    <name type="scientific">marine sediment metagenome</name>
    <dbReference type="NCBI Taxonomy" id="412755"/>
    <lineage>
        <taxon>unclassified sequences</taxon>
        <taxon>metagenomes</taxon>
        <taxon>ecological metagenomes</taxon>
    </lineage>
</organism>